<proteinExistence type="predicted"/>
<dbReference type="Gene3D" id="1.25.40.10">
    <property type="entry name" value="Tetratricopeptide repeat domain"/>
    <property type="match status" value="1"/>
</dbReference>
<evidence type="ECO:0000313" key="2">
    <source>
        <dbReference type="Proteomes" id="UP000232323"/>
    </source>
</evidence>
<dbReference type="EMBL" id="BEGY01000055">
    <property type="protein sequence ID" value="GAX80686.1"/>
    <property type="molecule type" value="Genomic_DNA"/>
</dbReference>
<gene>
    <name evidence="1" type="ORF">CEUSTIGMA_g8121.t1</name>
</gene>
<keyword evidence="2" id="KW-1185">Reference proteome</keyword>
<evidence type="ECO:0000313" key="1">
    <source>
        <dbReference type="EMBL" id="GAX80686.1"/>
    </source>
</evidence>
<protein>
    <submittedName>
        <fullName evidence="1">Uncharacterized protein</fullName>
    </submittedName>
</protein>
<dbReference type="OrthoDB" id="626167at2759"/>
<dbReference type="Pfam" id="PF13374">
    <property type="entry name" value="TPR_10"/>
    <property type="match status" value="1"/>
</dbReference>
<reference evidence="1 2" key="1">
    <citation type="submission" date="2017-08" db="EMBL/GenBank/DDBJ databases">
        <title>Acidophilic green algal genome provides insights into adaptation to an acidic environment.</title>
        <authorList>
            <person name="Hirooka S."/>
            <person name="Hirose Y."/>
            <person name="Kanesaki Y."/>
            <person name="Higuchi S."/>
            <person name="Fujiwara T."/>
            <person name="Onuma R."/>
            <person name="Era A."/>
            <person name="Ohbayashi R."/>
            <person name="Uzuka A."/>
            <person name="Nozaki H."/>
            <person name="Yoshikawa H."/>
            <person name="Miyagishima S.Y."/>
        </authorList>
    </citation>
    <scope>NUCLEOTIDE SEQUENCE [LARGE SCALE GENOMIC DNA]</scope>
    <source>
        <strain evidence="1 2">NIES-2499</strain>
    </source>
</reference>
<dbReference type="InterPro" id="IPR011990">
    <property type="entry name" value="TPR-like_helical_dom_sf"/>
</dbReference>
<dbReference type="AlphaFoldDB" id="A0A250XCA1"/>
<organism evidence="1 2">
    <name type="scientific">Chlamydomonas eustigma</name>
    <dbReference type="NCBI Taxonomy" id="1157962"/>
    <lineage>
        <taxon>Eukaryota</taxon>
        <taxon>Viridiplantae</taxon>
        <taxon>Chlorophyta</taxon>
        <taxon>core chlorophytes</taxon>
        <taxon>Chlorophyceae</taxon>
        <taxon>CS clade</taxon>
        <taxon>Chlamydomonadales</taxon>
        <taxon>Chlamydomonadaceae</taxon>
        <taxon>Chlamydomonas</taxon>
    </lineage>
</organism>
<name>A0A250XCA1_9CHLO</name>
<dbReference type="Proteomes" id="UP000232323">
    <property type="component" value="Unassembled WGS sequence"/>
</dbReference>
<sequence length="485" mass="54321">MRNALFLSPAAHHTCHVHDSEQQHSMHGQKQEACLSGAKHEMHAAEKLACVPLHRYAGAAAAYALQLFLLGHYYGCEEVLKLVRSSFDKAKKKSVVTDGDECLCLLRLAIVAKERGMISTLESLLQTCMELFGGSTSDLGHKSVDTELQLAFMTMLVAALTDKGEYTNKAELLCQKVFEIFLAVEEQQPVDWGPQMQASVHLQMARISITQRLFEEAEQHACEALEMAGRHDKMMAGLGTLTASSLFMLAMCGYQSHNDDNKEAAVKVLLKALQMRSSVLGNDHPLTLEVTQFQIQMMIRDRRYTDAELALGGLYNTWIQVYGPNHVSTLQTMGCMADLNRQLKRYKVAEGIEDRIQATALTMLRVRKMDSLKGLAFVTHFLAQRDYMRVKTPSYMARAYVAFRERLGPDAQMTFITRTLEGFVRDDQRDGVDALEVANKSGLEYKFQEAEAAFKQAWSIAKLLRPDETHERIVLGLACALSALN</sequence>
<comment type="caution">
    <text evidence="1">The sequence shown here is derived from an EMBL/GenBank/DDBJ whole genome shotgun (WGS) entry which is preliminary data.</text>
</comment>
<accession>A0A250XCA1</accession>